<accession>A0AAV4BRI2</accession>
<evidence type="ECO:0000256" key="12">
    <source>
        <dbReference type="PROSITE-ProRule" id="PRU00803"/>
    </source>
</evidence>
<evidence type="ECO:0000256" key="5">
    <source>
        <dbReference type="ARBA" id="ARBA00022737"/>
    </source>
</evidence>
<dbReference type="InterPro" id="IPR013519">
    <property type="entry name" value="Int_alpha_beta-p"/>
</dbReference>
<evidence type="ECO:0000256" key="6">
    <source>
        <dbReference type="ARBA" id="ARBA00022889"/>
    </source>
</evidence>
<dbReference type="PRINTS" id="PR01185">
    <property type="entry name" value="INTEGRINA"/>
</dbReference>
<dbReference type="GO" id="GO:0007229">
    <property type="term" value="P:integrin-mediated signaling pathway"/>
    <property type="evidence" value="ECO:0007669"/>
    <property type="project" value="UniProtKB-KW"/>
</dbReference>
<evidence type="ECO:0000259" key="15">
    <source>
        <dbReference type="Pfam" id="PF08441"/>
    </source>
</evidence>
<keyword evidence="7 13" id="KW-1133">Transmembrane helix</keyword>
<keyword evidence="10 13" id="KW-0675">Receptor</keyword>
<comment type="subcellular location">
    <subcellularLocation>
        <location evidence="1 13">Membrane</location>
        <topology evidence="1 13">Single-pass type I membrane protein</topology>
    </subcellularLocation>
</comment>
<keyword evidence="5" id="KW-0677">Repeat</keyword>
<keyword evidence="6 13" id="KW-0130">Cell adhesion</keyword>
<gene>
    <name evidence="17" type="ORF">PoB_005236100</name>
</gene>
<keyword evidence="3 13" id="KW-0812">Transmembrane</keyword>
<evidence type="ECO:0000256" key="2">
    <source>
        <dbReference type="ARBA" id="ARBA00008054"/>
    </source>
</evidence>
<feature type="compositionally biased region" description="Pro residues" evidence="14">
    <location>
        <begin position="1051"/>
        <end position="1060"/>
    </location>
</feature>
<dbReference type="InterPro" id="IPR000413">
    <property type="entry name" value="Integrin_alpha"/>
</dbReference>
<dbReference type="EMBL" id="BLXT01005777">
    <property type="protein sequence ID" value="GFO25856.1"/>
    <property type="molecule type" value="Genomic_DNA"/>
</dbReference>
<keyword evidence="18" id="KW-1185">Reference proteome</keyword>
<feature type="region of interest" description="Disordered" evidence="14">
    <location>
        <begin position="1025"/>
        <end position="1109"/>
    </location>
</feature>
<dbReference type="SMART" id="SM00191">
    <property type="entry name" value="Int_alpha"/>
    <property type="match status" value="4"/>
</dbReference>
<evidence type="ECO:0000256" key="10">
    <source>
        <dbReference type="ARBA" id="ARBA00023170"/>
    </source>
</evidence>
<proteinExistence type="inferred from homology"/>
<dbReference type="PROSITE" id="PS00242">
    <property type="entry name" value="INTEGRIN_ALPHA"/>
    <property type="match status" value="1"/>
</dbReference>
<name>A0AAV4BRI2_9GAST</name>
<dbReference type="InterPro" id="IPR032695">
    <property type="entry name" value="Integrin_dom_sf"/>
</dbReference>
<keyword evidence="11" id="KW-0325">Glycoprotein</keyword>
<evidence type="ECO:0000256" key="4">
    <source>
        <dbReference type="ARBA" id="ARBA00022729"/>
    </source>
</evidence>
<dbReference type="InterPro" id="IPR018184">
    <property type="entry name" value="Integrin_alpha_C_CS"/>
</dbReference>
<comment type="caution">
    <text evidence="17">The sequence shown here is derived from an EMBL/GenBank/DDBJ whole genome shotgun (WGS) entry which is preliminary data.</text>
</comment>
<dbReference type="InterPro" id="IPR048285">
    <property type="entry name" value="Integrin_alpha_Ig-like_2"/>
</dbReference>
<dbReference type="Gene3D" id="1.20.5.930">
    <property type="entry name" value="Bicelle-embedded integrin alpha(iib) transmembrane segment"/>
    <property type="match status" value="1"/>
</dbReference>
<evidence type="ECO:0000256" key="7">
    <source>
        <dbReference type="ARBA" id="ARBA00022989"/>
    </source>
</evidence>
<dbReference type="Proteomes" id="UP000735302">
    <property type="component" value="Unassembled WGS sequence"/>
</dbReference>
<evidence type="ECO:0000256" key="1">
    <source>
        <dbReference type="ARBA" id="ARBA00004479"/>
    </source>
</evidence>
<dbReference type="Gene3D" id="2.130.10.130">
    <property type="entry name" value="Integrin alpha, N-terminal"/>
    <property type="match status" value="1"/>
</dbReference>
<dbReference type="GO" id="GO:0098609">
    <property type="term" value="P:cell-cell adhesion"/>
    <property type="evidence" value="ECO:0007669"/>
    <property type="project" value="TreeGrafter"/>
</dbReference>
<evidence type="ECO:0000256" key="3">
    <source>
        <dbReference type="ARBA" id="ARBA00022692"/>
    </source>
</evidence>
<feature type="compositionally biased region" description="Polar residues" evidence="14">
    <location>
        <begin position="1062"/>
        <end position="1072"/>
    </location>
</feature>
<feature type="domain" description="Integrin alpha first immunoglubulin-like" evidence="15">
    <location>
        <begin position="397"/>
        <end position="555"/>
    </location>
</feature>
<feature type="repeat" description="FG-GAP" evidence="12">
    <location>
        <begin position="350"/>
        <end position="412"/>
    </location>
</feature>
<evidence type="ECO:0000256" key="14">
    <source>
        <dbReference type="SAM" id="MobiDB-lite"/>
    </source>
</evidence>
<dbReference type="PANTHER" id="PTHR23220">
    <property type="entry name" value="INTEGRIN ALPHA"/>
    <property type="match status" value="1"/>
</dbReference>
<protein>
    <submittedName>
        <fullName evidence="17">Integrin alpha-4-like</fullName>
    </submittedName>
</protein>
<evidence type="ECO:0000256" key="13">
    <source>
        <dbReference type="RuleBase" id="RU003762"/>
    </source>
</evidence>
<dbReference type="AlphaFoldDB" id="A0AAV4BRI2"/>
<dbReference type="GO" id="GO:0007160">
    <property type="term" value="P:cell-matrix adhesion"/>
    <property type="evidence" value="ECO:0007669"/>
    <property type="project" value="TreeGrafter"/>
</dbReference>
<keyword evidence="9 13" id="KW-0472">Membrane</keyword>
<dbReference type="PANTHER" id="PTHR23220:SF134">
    <property type="entry name" value="INTEGRIN ALPHA-2 DOMAIN-CONTAINING PROTEIN"/>
    <property type="match status" value="1"/>
</dbReference>
<feature type="compositionally biased region" description="Pro residues" evidence="14">
    <location>
        <begin position="1082"/>
        <end position="1091"/>
    </location>
</feature>
<dbReference type="InterPro" id="IPR013517">
    <property type="entry name" value="FG-GAP"/>
</dbReference>
<keyword evidence="4" id="KW-0732">Signal</keyword>
<feature type="transmembrane region" description="Helical" evidence="13">
    <location>
        <begin position="864"/>
        <end position="888"/>
    </location>
</feature>
<dbReference type="Pfam" id="PF08441">
    <property type="entry name" value="Integrin_A_Ig_1"/>
    <property type="match status" value="1"/>
</dbReference>
<dbReference type="GO" id="GO:0033627">
    <property type="term" value="P:cell adhesion mediated by integrin"/>
    <property type="evidence" value="ECO:0007669"/>
    <property type="project" value="TreeGrafter"/>
</dbReference>
<comment type="similarity">
    <text evidence="2 13">Belongs to the integrin alpha chain family.</text>
</comment>
<evidence type="ECO:0000259" key="16">
    <source>
        <dbReference type="Pfam" id="PF20805"/>
    </source>
</evidence>
<feature type="domain" description="Integrin alpha second immunoglobulin-like" evidence="16">
    <location>
        <begin position="556"/>
        <end position="694"/>
    </location>
</feature>
<dbReference type="GO" id="GO:0008305">
    <property type="term" value="C:integrin complex"/>
    <property type="evidence" value="ECO:0007669"/>
    <property type="project" value="InterPro"/>
</dbReference>
<keyword evidence="8 13" id="KW-0401">Integrin</keyword>
<evidence type="ECO:0000313" key="17">
    <source>
        <dbReference type="EMBL" id="GFO25856.1"/>
    </source>
</evidence>
<reference evidence="17 18" key="1">
    <citation type="journal article" date="2021" name="Elife">
        <title>Chloroplast acquisition without the gene transfer in kleptoplastic sea slugs, Plakobranchus ocellatus.</title>
        <authorList>
            <person name="Maeda T."/>
            <person name="Takahashi S."/>
            <person name="Yoshida T."/>
            <person name="Shimamura S."/>
            <person name="Takaki Y."/>
            <person name="Nagai Y."/>
            <person name="Toyoda A."/>
            <person name="Suzuki Y."/>
            <person name="Arimoto A."/>
            <person name="Ishii H."/>
            <person name="Satoh N."/>
            <person name="Nishiyama T."/>
            <person name="Hasebe M."/>
            <person name="Maruyama T."/>
            <person name="Minagawa J."/>
            <person name="Obokata J."/>
            <person name="Shigenobu S."/>
        </authorList>
    </citation>
    <scope>NUCLEOTIDE SEQUENCE [LARGE SCALE GENOMIC DNA]</scope>
</reference>
<dbReference type="Gene3D" id="2.60.40.1510">
    <property type="entry name" value="ntegrin, alpha v. Chain A, domain 3"/>
    <property type="match status" value="1"/>
</dbReference>
<evidence type="ECO:0000313" key="18">
    <source>
        <dbReference type="Proteomes" id="UP000735302"/>
    </source>
</evidence>
<dbReference type="InterPro" id="IPR013649">
    <property type="entry name" value="Integrin_alpha_Ig-like_1"/>
</dbReference>
<dbReference type="SUPFAM" id="SSF69318">
    <property type="entry name" value="Integrin alpha N-terminal domain"/>
    <property type="match status" value="1"/>
</dbReference>
<dbReference type="GO" id="GO:0009897">
    <property type="term" value="C:external side of plasma membrane"/>
    <property type="evidence" value="ECO:0007669"/>
    <property type="project" value="TreeGrafter"/>
</dbReference>
<feature type="repeat" description="FG-GAP" evidence="12">
    <location>
        <begin position="290"/>
        <end position="346"/>
    </location>
</feature>
<dbReference type="Pfam" id="PF01839">
    <property type="entry name" value="FG-GAP"/>
    <property type="match status" value="2"/>
</dbReference>
<dbReference type="Gene3D" id="2.60.40.1460">
    <property type="entry name" value="Integrin domains. Chain A, domain 2"/>
    <property type="match status" value="1"/>
</dbReference>
<evidence type="ECO:0000256" key="11">
    <source>
        <dbReference type="ARBA" id="ARBA00023180"/>
    </source>
</evidence>
<dbReference type="SUPFAM" id="SSF69179">
    <property type="entry name" value="Integrin domains"/>
    <property type="match status" value="3"/>
</dbReference>
<evidence type="ECO:0000256" key="8">
    <source>
        <dbReference type="ARBA" id="ARBA00023037"/>
    </source>
</evidence>
<organism evidence="17 18">
    <name type="scientific">Plakobranchus ocellatus</name>
    <dbReference type="NCBI Taxonomy" id="259542"/>
    <lineage>
        <taxon>Eukaryota</taxon>
        <taxon>Metazoa</taxon>
        <taxon>Spiralia</taxon>
        <taxon>Lophotrochozoa</taxon>
        <taxon>Mollusca</taxon>
        <taxon>Gastropoda</taxon>
        <taxon>Heterobranchia</taxon>
        <taxon>Euthyneura</taxon>
        <taxon>Panpulmonata</taxon>
        <taxon>Sacoglossa</taxon>
        <taxon>Placobranchoidea</taxon>
        <taxon>Plakobranchidae</taxon>
        <taxon>Plakobranchus</taxon>
    </lineage>
</organism>
<evidence type="ECO:0000256" key="9">
    <source>
        <dbReference type="ARBA" id="ARBA00023136"/>
    </source>
</evidence>
<dbReference type="InterPro" id="IPR028994">
    <property type="entry name" value="Integrin_alpha_N"/>
</dbReference>
<feature type="compositionally biased region" description="Low complexity" evidence="14">
    <location>
        <begin position="1027"/>
        <end position="1040"/>
    </location>
</feature>
<feature type="repeat" description="FG-GAP" evidence="12">
    <location>
        <begin position="229"/>
        <end position="288"/>
    </location>
</feature>
<dbReference type="PROSITE" id="PS51470">
    <property type="entry name" value="FG_GAP"/>
    <property type="match status" value="3"/>
</dbReference>
<sequence length="1109" mass="124371">MRNDLCASIQINFYRLLVGAPRANDSSLPGIKEPGAVFRCNWQYRSSCQPIFVDPIGNEKQIFRTWRNVTVDHKKDNQWLGASIDVNAHGNSNVMICAPRWVENQWFVQGQQLMNGLCYESNKELEFDETSGWPALDNWKKQIHSTGEYYIYGMGSLGSSAFYSQDGSFVVLGSPGINDFSGGFVHIETGPIKEKPKVLEVPVKASNSYFGSSIATARLTTDAVFTVVGGPRAGGPGKLGSSFGASVCCLDLNGDGLDDIVVGAPLYTNKMDEGKVYVYINREFFNLELLRPTLSGSDTVGARFGTAVANLGDLNLDGFQDLAVGAPYEGGGVVYIYNGANSGIHSVPSQKIVGKDLHKGLKAFGWSFSRPWDVDGNHYGDFAVGSFESDKVVLLRTRSVLDLSASLKLNPRIIDLTSKPKCLLHGHYRHCIEAEICFKYSGRNLPPSSEVNLTLSLDTLERHRDERLRMFLVDGKNTEIHQLHQLFTLRLDRRSCLKKKIFTRVARDVITPLKVELNYDIASSSIGIASMCTICPIRNTYGQSVNKARAQFALDCGLDHQCQPNLKIHVRPIFSEGKSTFLIDNTPYFDLEILVSNTGETSYLTVVTVAYPPVLRFSYVHHEKNSSIVSCVPSQSFPYSTFSTLECDIMSPLKAMKRAIFKMRFYAFGIPYNVHEFQIKLGVSSAGTKTDKRRMKLLPLTIPVQMSTQMKFSSFSVPGRLSFPHKVSVIDGAESKMWENISHLYVLRNLGPSPMPHGQIILTVPNSKWVKINNVLTCEVDFWNCSSVICYIGLMHKYETVFINVSLGIRKDVLQTFKVTNILGLVSAGELKEPNYRSYNSETIHHNITTTTYISYKPLPRKVVAWWVVVVSACSGLLLLYIIAVIMWKFGFFRRKKKEELQLLIKSSESEREILSPDSLSAGSSDVMVLPSGQLLLDQNGHHFNHNPIPHHHYPERDRLFYYPHLEPESPQNNSFDRDPFFTSRSLNRREPQHISTPHFLTLQHNQGNSCKRVSRTRPMNGCYYRNQNISLNSNNNNKDNAGDEPDSWIAPPPAPPRPPSFDNNPYNNKNNAGVEPDIWIAPPPAPPRPPSFDNNTYLEPVELLESRA</sequence>
<dbReference type="GO" id="GO:0005178">
    <property type="term" value="F:integrin binding"/>
    <property type="evidence" value="ECO:0007669"/>
    <property type="project" value="TreeGrafter"/>
</dbReference>
<dbReference type="Pfam" id="PF20805">
    <property type="entry name" value="Integrin_A_Ig_2"/>
    <property type="match status" value="1"/>
</dbReference>